<dbReference type="GeneID" id="81620416"/>
<dbReference type="EMBL" id="JAPWDQ010000001">
    <property type="protein sequence ID" value="KAJ5495447.1"/>
    <property type="molecule type" value="Genomic_DNA"/>
</dbReference>
<keyword evidence="3" id="KW-1185">Reference proteome</keyword>
<dbReference type="Proteomes" id="UP001148312">
    <property type="component" value="Unassembled WGS sequence"/>
</dbReference>
<evidence type="ECO:0000313" key="2">
    <source>
        <dbReference type="EMBL" id="KAJ5495447.1"/>
    </source>
</evidence>
<sequence>MGLIFSQVHQTPSGSQEGKSHLHLDSPLPSDFSQEKVFAVLADYLSPESPLPLDLAVESLLKLLPANGPDSQELCRFGEDCFEIAEISSYKTSAHSRLAQLLEALGLSSQFTWVTRENGRVWRFEPLRISMHNSYKGPNRSNPTHYINYNSFLAHLYSHRIFPTDPTYALWAMRAAFEDDRNSEPAALRSAWVLGAAQWILWNGQGLFQLVMEPALFDVTLETWPALRREQAWGVGRRYEGRGEGGLSLERWRFWRGGFGQVETGVGDGLGDVNADADGDGGNDGFSEECRVVAGRARELMEALERNMRF</sequence>
<dbReference type="Pfam" id="PF12311">
    <property type="entry name" value="DUF3632"/>
    <property type="match status" value="1"/>
</dbReference>
<gene>
    <name evidence="2" type="ORF">N7539_000563</name>
</gene>
<protein>
    <submittedName>
        <fullName evidence="2">Uncharacterized protein</fullName>
    </submittedName>
</protein>
<reference evidence="2" key="1">
    <citation type="submission" date="2022-12" db="EMBL/GenBank/DDBJ databases">
        <authorList>
            <person name="Petersen C."/>
        </authorList>
    </citation>
    <scope>NUCLEOTIDE SEQUENCE</scope>
    <source>
        <strain evidence="2">IBT 30728</strain>
    </source>
</reference>
<feature type="region of interest" description="Disordered" evidence="1">
    <location>
        <begin position="1"/>
        <end position="25"/>
    </location>
</feature>
<dbReference type="RefSeq" id="XP_056794460.1">
    <property type="nucleotide sequence ID" value="XM_056930167.1"/>
</dbReference>
<accession>A0A9W9XM15</accession>
<dbReference type="InterPro" id="IPR053204">
    <property type="entry name" value="Oxopyrrolidines_Biosynth-assoc"/>
</dbReference>
<dbReference type="InterPro" id="IPR022085">
    <property type="entry name" value="OpdG"/>
</dbReference>
<reference evidence="2" key="2">
    <citation type="journal article" date="2023" name="IMA Fungus">
        <title>Comparative genomic study of the Penicillium genus elucidates a diverse pangenome and 15 lateral gene transfer events.</title>
        <authorList>
            <person name="Petersen C."/>
            <person name="Sorensen T."/>
            <person name="Nielsen M.R."/>
            <person name="Sondergaard T.E."/>
            <person name="Sorensen J.L."/>
            <person name="Fitzpatrick D.A."/>
            <person name="Frisvad J.C."/>
            <person name="Nielsen K.L."/>
        </authorList>
    </citation>
    <scope>NUCLEOTIDE SEQUENCE</scope>
    <source>
        <strain evidence="2">IBT 30728</strain>
    </source>
</reference>
<name>A0A9W9XM15_9EURO</name>
<proteinExistence type="predicted"/>
<evidence type="ECO:0000313" key="3">
    <source>
        <dbReference type="Proteomes" id="UP001148312"/>
    </source>
</evidence>
<comment type="caution">
    <text evidence="2">The sequence shown here is derived from an EMBL/GenBank/DDBJ whole genome shotgun (WGS) entry which is preliminary data.</text>
</comment>
<dbReference type="AlphaFoldDB" id="A0A9W9XM15"/>
<organism evidence="2 3">
    <name type="scientific">Penicillium diatomitis</name>
    <dbReference type="NCBI Taxonomy" id="2819901"/>
    <lineage>
        <taxon>Eukaryota</taxon>
        <taxon>Fungi</taxon>
        <taxon>Dikarya</taxon>
        <taxon>Ascomycota</taxon>
        <taxon>Pezizomycotina</taxon>
        <taxon>Eurotiomycetes</taxon>
        <taxon>Eurotiomycetidae</taxon>
        <taxon>Eurotiales</taxon>
        <taxon>Aspergillaceae</taxon>
        <taxon>Penicillium</taxon>
    </lineage>
</organism>
<feature type="compositionally biased region" description="Polar residues" evidence="1">
    <location>
        <begin position="7"/>
        <end position="17"/>
    </location>
</feature>
<evidence type="ECO:0000256" key="1">
    <source>
        <dbReference type="SAM" id="MobiDB-lite"/>
    </source>
</evidence>
<dbReference type="PANTHER" id="PTHR38797">
    <property type="entry name" value="NUCLEAR PORE COMPLEX PROTEIN NUP85-RELATED"/>
    <property type="match status" value="1"/>
</dbReference>
<dbReference type="PANTHER" id="PTHR38797:SF4">
    <property type="entry name" value="NUCLEAR PORE COMPLEX PROTEIN NUP85"/>
    <property type="match status" value="1"/>
</dbReference>